<sequence>MSCLSWNCRGLRNPQTEDEMVAMVGNKDPTMVFLMETKCEKSTIEKIGRKLQLSNKFVVPRVNNGGGLALLWKTDFRVDIQSYSKRHIDAIIDHGVDDAWRFTGFYGDPDTASREDSWSLLRDLSNRFFLPWICLGDFNEILLAEEKQGWLDRLERQMQSFRDALDFCRLKDLGFNGFPFTWCNRRPGVHNVWIRLDRGVATVDWMLRFPSTRVHHLDAFHSDHKPLLLCTDSEFKRFYRKGRPFRFEAMWIKEESCERVVRDSWGASNEVTLVTGFNRNILMCQEKLKEWNRSTFGHVRNTLTKKLKELQYVEESGGYTKNPNRVYNLRNDIEKLKRKEECMWKQRARTTWLKEGDQNTRYFHYRASQRNKRNYITGLENEAGLWMEDEVDMGKIVERYFQDMFTTSQPDGFDTILDGIEPAMTAEMCAALDRNFQAEEVNQALKQMAPLTAPGPDGMSPIFYKTYWQIVGKDVTTMVLNALNSGVVHESLNSTFISLIPKIKNPKRVSDFQPISLCNVVYKLISKVLVNRLKKIFSNLVFESQSAFLSGRLISDNVLVAFETLHYLKRKTQGKLGFMALKLDMSKAYDRVEWVFLEKIMKKLGFTDKLVTLIMSCLSSVSYAVLLNGQPMGNIKPTRGLRQGDPLSPYLFLLCAMGLQGLLKTAEANGDIRGVPAIHQYEKYLGLPALVGRAKKQSFAYIKERVWRKLQGWKEKLLSQAGREILIKSVIQAIPTYTMSCFKLPKGLIKDLEMLIRKFWWGYDGNCKKVHWVKWDRLCDDKGKGGMGFKDIEKFNDSLLAKQVWRMINNPDSLCHRVFKAIFFPDCSILEAKESTTSSYAWKSILSARDVIRKGMHLFLPHEATTICGIPLSTRLPQDRIIWGLTPSGTFTTKSAYKLLVSHASSNLAGTSSMAQETKFWKDLWQLRVPNKIKHFAWRACNSSLPTMVNLQRRHISVLDKCEVCETQLEDELHALWSYSKLAKVWSSLNWTQQAVDI</sequence>
<dbReference type="CDD" id="cd01650">
    <property type="entry name" value="RT_nLTR_like"/>
    <property type="match status" value="1"/>
</dbReference>
<proteinExistence type="predicted"/>
<dbReference type="PANTHER" id="PTHR33116:SF86">
    <property type="entry name" value="REVERSE TRANSCRIPTASE DOMAIN-CONTAINING PROTEIN"/>
    <property type="match status" value="1"/>
</dbReference>
<dbReference type="InterPro" id="IPR000477">
    <property type="entry name" value="RT_dom"/>
</dbReference>
<dbReference type="PANTHER" id="PTHR33116">
    <property type="entry name" value="REVERSE TRANSCRIPTASE ZINC-BINDING DOMAIN-CONTAINING PROTEIN-RELATED-RELATED"/>
    <property type="match status" value="1"/>
</dbReference>
<dbReference type="EMBL" id="JAZDWU010000009">
    <property type="protein sequence ID" value="KAK9990261.1"/>
    <property type="molecule type" value="Genomic_DNA"/>
</dbReference>
<dbReference type="InterPro" id="IPR043502">
    <property type="entry name" value="DNA/RNA_pol_sf"/>
</dbReference>
<protein>
    <recommendedName>
        <fullName evidence="6">Reverse transcriptase domain-containing protein</fullName>
    </recommendedName>
</protein>
<keyword evidence="5" id="KW-1185">Reference proteome</keyword>
<feature type="domain" description="Reverse transcriptase" evidence="1">
    <location>
        <begin position="506"/>
        <end position="663"/>
    </location>
</feature>
<accession>A0AAW2BWL1</accession>
<evidence type="ECO:0008006" key="6">
    <source>
        <dbReference type="Google" id="ProtNLM"/>
    </source>
</evidence>
<feature type="domain" description="Endonuclease/exonuclease/phosphatase" evidence="2">
    <location>
        <begin position="4"/>
        <end position="188"/>
    </location>
</feature>
<name>A0AAW2BWL1_9ROSI</name>
<gene>
    <name evidence="4" type="ORF">SO802_025246</name>
</gene>
<reference evidence="4 5" key="1">
    <citation type="submission" date="2024-01" db="EMBL/GenBank/DDBJ databases">
        <title>A telomere-to-telomere, gap-free genome of sweet tea (Lithocarpus litseifolius).</title>
        <authorList>
            <person name="Zhou J."/>
        </authorList>
    </citation>
    <scope>NUCLEOTIDE SEQUENCE [LARGE SCALE GENOMIC DNA]</scope>
    <source>
        <strain evidence="4">Zhou-2022a</strain>
        <tissue evidence="4">Leaf</tissue>
    </source>
</reference>
<evidence type="ECO:0000313" key="5">
    <source>
        <dbReference type="Proteomes" id="UP001459277"/>
    </source>
</evidence>
<dbReference type="GO" id="GO:0003824">
    <property type="term" value="F:catalytic activity"/>
    <property type="evidence" value="ECO:0007669"/>
    <property type="project" value="InterPro"/>
</dbReference>
<evidence type="ECO:0000313" key="4">
    <source>
        <dbReference type="EMBL" id="KAK9990261.1"/>
    </source>
</evidence>
<comment type="caution">
    <text evidence="4">The sequence shown here is derived from an EMBL/GenBank/DDBJ whole genome shotgun (WGS) entry which is preliminary data.</text>
</comment>
<dbReference type="Pfam" id="PF03372">
    <property type="entry name" value="Exo_endo_phos"/>
    <property type="match status" value="1"/>
</dbReference>
<evidence type="ECO:0000259" key="1">
    <source>
        <dbReference type="Pfam" id="PF00078"/>
    </source>
</evidence>
<dbReference type="Pfam" id="PF00078">
    <property type="entry name" value="RVT_1"/>
    <property type="match status" value="1"/>
</dbReference>
<dbReference type="Proteomes" id="UP001459277">
    <property type="component" value="Unassembled WGS sequence"/>
</dbReference>
<dbReference type="InterPro" id="IPR036691">
    <property type="entry name" value="Endo/exonu/phosph_ase_sf"/>
</dbReference>
<evidence type="ECO:0000259" key="3">
    <source>
        <dbReference type="Pfam" id="PF13966"/>
    </source>
</evidence>
<evidence type="ECO:0000259" key="2">
    <source>
        <dbReference type="Pfam" id="PF03372"/>
    </source>
</evidence>
<dbReference type="AlphaFoldDB" id="A0AAW2BWL1"/>
<dbReference type="Gene3D" id="3.60.10.10">
    <property type="entry name" value="Endonuclease/exonuclease/phosphatase"/>
    <property type="match status" value="1"/>
</dbReference>
<dbReference type="SUPFAM" id="SSF56672">
    <property type="entry name" value="DNA/RNA polymerases"/>
    <property type="match status" value="1"/>
</dbReference>
<organism evidence="4 5">
    <name type="scientific">Lithocarpus litseifolius</name>
    <dbReference type="NCBI Taxonomy" id="425828"/>
    <lineage>
        <taxon>Eukaryota</taxon>
        <taxon>Viridiplantae</taxon>
        <taxon>Streptophyta</taxon>
        <taxon>Embryophyta</taxon>
        <taxon>Tracheophyta</taxon>
        <taxon>Spermatophyta</taxon>
        <taxon>Magnoliopsida</taxon>
        <taxon>eudicotyledons</taxon>
        <taxon>Gunneridae</taxon>
        <taxon>Pentapetalae</taxon>
        <taxon>rosids</taxon>
        <taxon>fabids</taxon>
        <taxon>Fagales</taxon>
        <taxon>Fagaceae</taxon>
        <taxon>Lithocarpus</taxon>
    </lineage>
</organism>
<dbReference type="SUPFAM" id="SSF56219">
    <property type="entry name" value="DNase I-like"/>
    <property type="match status" value="1"/>
</dbReference>
<dbReference type="InterPro" id="IPR026960">
    <property type="entry name" value="RVT-Znf"/>
</dbReference>
<dbReference type="InterPro" id="IPR005135">
    <property type="entry name" value="Endo/exonuclease/phosphatase"/>
</dbReference>
<feature type="domain" description="Reverse transcriptase zinc-binding" evidence="3">
    <location>
        <begin position="891"/>
        <end position="986"/>
    </location>
</feature>
<dbReference type="Pfam" id="PF13966">
    <property type="entry name" value="zf-RVT"/>
    <property type="match status" value="1"/>
</dbReference>